<accession>A0A848K5D7</accession>
<dbReference type="AlphaFoldDB" id="A0A848K5D7"/>
<dbReference type="EMBL" id="VCQU01000001">
    <property type="protein sequence ID" value="NMN93801.1"/>
    <property type="molecule type" value="Genomic_DNA"/>
</dbReference>
<keyword evidence="2" id="KW-1185">Reference proteome</keyword>
<reference evidence="1 2" key="1">
    <citation type="submission" date="2019-05" db="EMBL/GenBank/DDBJ databases">
        <authorList>
            <person name="Lee S.D."/>
        </authorList>
    </citation>
    <scope>NUCLEOTIDE SEQUENCE [LARGE SCALE GENOMIC DNA]</scope>
    <source>
        <strain evidence="1 2">YC2-7</strain>
    </source>
</reference>
<name>A0A848K5D7_9NOCA</name>
<evidence type="ECO:0000313" key="1">
    <source>
        <dbReference type="EMBL" id="NMN93801.1"/>
    </source>
</evidence>
<protein>
    <submittedName>
        <fullName evidence="1">Uncharacterized protein</fullName>
    </submittedName>
</protein>
<reference evidence="1 2" key="2">
    <citation type="submission" date="2020-06" db="EMBL/GenBank/DDBJ databases">
        <title>Antribacter stalactiti gen. nov., sp. nov., a new member of the family Nacardiaceae isolated from a cave.</title>
        <authorList>
            <person name="Kim I.S."/>
        </authorList>
    </citation>
    <scope>NUCLEOTIDE SEQUENCE [LARGE SCALE GENOMIC DNA]</scope>
    <source>
        <strain evidence="1 2">YC2-7</strain>
    </source>
</reference>
<organism evidence="1 2">
    <name type="scientific">Antrihabitans stalactiti</name>
    <dbReference type="NCBI Taxonomy" id="2584121"/>
    <lineage>
        <taxon>Bacteria</taxon>
        <taxon>Bacillati</taxon>
        <taxon>Actinomycetota</taxon>
        <taxon>Actinomycetes</taxon>
        <taxon>Mycobacteriales</taxon>
        <taxon>Nocardiaceae</taxon>
        <taxon>Antrihabitans</taxon>
    </lineage>
</organism>
<proteinExistence type="predicted"/>
<gene>
    <name evidence="1" type="ORF">FGL95_01945</name>
</gene>
<evidence type="ECO:0000313" key="2">
    <source>
        <dbReference type="Proteomes" id="UP000535543"/>
    </source>
</evidence>
<dbReference type="Proteomes" id="UP000535543">
    <property type="component" value="Unassembled WGS sequence"/>
</dbReference>
<sequence length="82" mass="8720">MRGLITNGYQQANSPLFAPGRADVAYAPTLRIRTADLATAENLLATTVAAASLPESVREIEEVVPVNAVTTWVLPSRVTVGR</sequence>
<comment type="caution">
    <text evidence="1">The sequence shown here is derived from an EMBL/GenBank/DDBJ whole genome shotgun (WGS) entry which is preliminary data.</text>
</comment>